<evidence type="ECO:0000256" key="2">
    <source>
        <dbReference type="ARBA" id="ARBA00022723"/>
    </source>
</evidence>
<dbReference type="Gene3D" id="3.90.1590.10">
    <property type="entry name" value="glutathione-dependent formaldehyde- activating enzyme (gfa)"/>
    <property type="match status" value="1"/>
</dbReference>
<dbReference type="SUPFAM" id="SSF51316">
    <property type="entry name" value="Mss4-like"/>
    <property type="match status" value="1"/>
</dbReference>
<evidence type="ECO:0000313" key="6">
    <source>
        <dbReference type="Proteomes" id="UP000268823"/>
    </source>
</evidence>
<sequence>MNQIIPKSNLKITQGGEPSCYTYKGDSGKSVNCYYCPKCTTHIYHHQEVMGPDTIIARTALLPEGRQKFNVGAEIYGKAKMFVALSSCLCLFSVADLVMTTGPGSQRSPKPSRPFPRHRRAFARLMEYWVFWKMSIAMSNAIWTSSILYPSDEMQSCVKLVLGG</sequence>
<keyword evidence="2" id="KW-0479">Metal-binding</keyword>
<dbReference type="GO" id="GO:0046872">
    <property type="term" value="F:metal ion binding"/>
    <property type="evidence" value="ECO:0007669"/>
    <property type="project" value="UniProtKB-KW"/>
</dbReference>
<evidence type="ECO:0000256" key="1">
    <source>
        <dbReference type="ARBA" id="ARBA00005495"/>
    </source>
</evidence>
<comment type="caution">
    <text evidence="5">The sequence shown here is derived from an EMBL/GenBank/DDBJ whole genome shotgun (WGS) entry which is preliminary data.</text>
</comment>
<dbReference type="InterPro" id="IPR006913">
    <property type="entry name" value="CENP-V/GFA"/>
</dbReference>
<accession>A0A3M7FI36</accession>
<dbReference type="Pfam" id="PF04828">
    <property type="entry name" value="GFA"/>
    <property type="match status" value="1"/>
</dbReference>
<organism evidence="5 6">
    <name type="scientific">Hortaea werneckii</name>
    <name type="common">Black yeast</name>
    <name type="synonym">Cladosporium werneckii</name>
    <dbReference type="NCBI Taxonomy" id="91943"/>
    <lineage>
        <taxon>Eukaryota</taxon>
        <taxon>Fungi</taxon>
        <taxon>Dikarya</taxon>
        <taxon>Ascomycota</taxon>
        <taxon>Pezizomycotina</taxon>
        <taxon>Dothideomycetes</taxon>
        <taxon>Dothideomycetidae</taxon>
        <taxon>Mycosphaerellales</taxon>
        <taxon>Teratosphaeriaceae</taxon>
        <taxon>Hortaea</taxon>
    </lineage>
</organism>
<dbReference type="AlphaFoldDB" id="A0A3M7FI36"/>
<comment type="similarity">
    <text evidence="1">Belongs to the Gfa family.</text>
</comment>
<dbReference type="InterPro" id="IPR011057">
    <property type="entry name" value="Mss4-like_sf"/>
</dbReference>
<evidence type="ECO:0000313" key="5">
    <source>
        <dbReference type="EMBL" id="RMY88499.1"/>
    </source>
</evidence>
<dbReference type="OrthoDB" id="1601230at2759"/>
<keyword evidence="3" id="KW-0862">Zinc</keyword>
<evidence type="ECO:0000259" key="4">
    <source>
        <dbReference type="Pfam" id="PF04828"/>
    </source>
</evidence>
<gene>
    <name evidence="5" type="ORF">D0861_04785</name>
</gene>
<name>A0A3M7FI36_HORWE</name>
<dbReference type="Proteomes" id="UP000268823">
    <property type="component" value="Unassembled WGS sequence"/>
</dbReference>
<proteinExistence type="inferred from homology"/>
<dbReference type="GO" id="GO:0016846">
    <property type="term" value="F:carbon-sulfur lyase activity"/>
    <property type="evidence" value="ECO:0007669"/>
    <property type="project" value="InterPro"/>
</dbReference>
<evidence type="ECO:0000256" key="3">
    <source>
        <dbReference type="ARBA" id="ARBA00022833"/>
    </source>
</evidence>
<dbReference type="EMBL" id="QWIR01000078">
    <property type="protein sequence ID" value="RMY88499.1"/>
    <property type="molecule type" value="Genomic_DNA"/>
</dbReference>
<dbReference type="VEuPathDB" id="FungiDB:BTJ68_05106"/>
<protein>
    <recommendedName>
        <fullName evidence="4">CENP-V/GFA domain-containing protein</fullName>
    </recommendedName>
</protein>
<feature type="domain" description="CENP-V/GFA" evidence="4">
    <location>
        <begin position="2"/>
        <end position="77"/>
    </location>
</feature>
<reference evidence="5 6" key="1">
    <citation type="journal article" date="2018" name="BMC Genomics">
        <title>Genomic evidence for intraspecific hybridization in a clonal and extremely halotolerant yeast.</title>
        <authorList>
            <person name="Gostincar C."/>
            <person name="Stajich J.E."/>
            <person name="Zupancic J."/>
            <person name="Zalar P."/>
            <person name="Gunde-Cimerman N."/>
        </authorList>
    </citation>
    <scope>NUCLEOTIDE SEQUENCE [LARGE SCALE GENOMIC DNA]</scope>
    <source>
        <strain evidence="5 6">EXF-2788</strain>
    </source>
</reference>